<name>A0A4R3VRE5_9SPHI</name>
<evidence type="ECO:0000313" key="2">
    <source>
        <dbReference type="Proteomes" id="UP000295197"/>
    </source>
</evidence>
<evidence type="ECO:0000313" key="1">
    <source>
        <dbReference type="EMBL" id="TCV10442.1"/>
    </source>
</evidence>
<dbReference type="AlphaFoldDB" id="A0A4R3VRE5"/>
<reference evidence="1 2" key="1">
    <citation type="submission" date="2019-03" db="EMBL/GenBank/DDBJ databases">
        <title>Genomic Encyclopedia of Type Strains, Phase IV (KMG-IV): sequencing the most valuable type-strain genomes for metagenomic binning, comparative biology and taxonomic classification.</title>
        <authorList>
            <person name="Goeker M."/>
        </authorList>
    </citation>
    <scope>NUCLEOTIDE SEQUENCE [LARGE SCALE GENOMIC DNA]</scope>
    <source>
        <strain evidence="1 2">DSM 22362</strain>
    </source>
</reference>
<gene>
    <name evidence="1" type="ORF">EDC17_103315</name>
</gene>
<organism evidence="1 2">
    <name type="scientific">Sphingobacterium alimentarium</name>
    <dbReference type="NCBI Taxonomy" id="797292"/>
    <lineage>
        <taxon>Bacteria</taxon>
        <taxon>Pseudomonadati</taxon>
        <taxon>Bacteroidota</taxon>
        <taxon>Sphingobacteriia</taxon>
        <taxon>Sphingobacteriales</taxon>
        <taxon>Sphingobacteriaceae</taxon>
        <taxon>Sphingobacterium</taxon>
    </lineage>
</organism>
<dbReference type="Proteomes" id="UP000295197">
    <property type="component" value="Unassembled WGS sequence"/>
</dbReference>
<proteinExistence type="predicted"/>
<comment type="caution">
    <text evidence="1">The sequence shown here is derived from an EMBL/GenBank/DDBJ whole genome shotgun (WGS) entry which is preliminary data.</text>
</comment>
<keyword evidence="2" id="KW-1185">Reference proteome</keyword>
<protein>
    <submittedName>
        <fullName evidence="1">Uncharacterized protein</fullName>
    </submittedName>
</protein>
<accession>A0A4R3VRE5</accession>
<sequence>MNQNLNSKASKARPLNEVFLPQIVNTLNGNEEREPIEKCPISHL</sequence>
<dbReference type="EMBL" id="SMBZ01000033">
    <property type="protein sequence ID" value="TCV10442.1"/>
    <property type="molecule type" value="Genomic_DNA"/>
</dbReference>